<proteinExistence type="predicted"/>
<dbReference type="PROSITE" id="PS51981">
    <property type="entry name" value="ZF_RZ"/>
    <property type="match status" value="1"/>
</dbReference>
<accession>A0A2G8SR59</accession>
<reference evidence="8 9" key="1">
    <citation type="journal article" date="2015" name="Sci. Rep.">
        <title>Chromosome-level genome map provides insights into diverse defense mechanisms in the medicinal fungus Ganoderma sinense.</title>
        <authorList>
            <person name="Zhu Y."/>
            <person name="Xu J."/>
            <person name="Sun C."/>
            <person name="Zhou S."/>
            <person name="Xu H."/>
            <person name="Nelson D.R."/>
            <person name="Qian J."/>
            <person name="Song J."/>
            <person name="Luo H."/>
            <person name="Xiang L."/>
            <person name="Li Y."/>
            <person name="Xu Z."/>
            <person name="Ji A."/>
            <person name="Wang L."/>
            <person name="Lu S."/>
            <person name="Hayward A."/>
            <person name="Sun W."/>
            <person name="Li X."/>
            <person name="Schwartz D.C."/>
            <person name="Wang Y."/>
            <person name="Chen S."/>
        </authorList>
    </citation>
    <scope>NUCLEOTIDE SEQUENCE [LARGE SCALE GENOMIC DNA]</scope>
    <source>
        <strain evidence="8 9">ZZ0214-1</strain>
    </source>
</reference>
<dbReference type="OrthoDB" id="2423195at2759"/>
<keyword evidence="2" id="KW-0963">Cytoplasm</keyword>
<dbReference type="GO" id="GO:0005737">
    <property type="term" value="C:cytoplasm"/>
    <property type="evidence" value="ECO:0007669"/>
    <property type="project" value="UniProtKB-SubCell"/>
</dbReference>
<dbReference type="AlphaFoldDB" id="A0A2G8SR59"/>
<dbReference type="Proteomes" id="UP000230002">
    <property type="component" value="Unassembled WGS sequence"/>
</dbReference>
<organism evidence="8 9">
    <name type="scientific">Ganoderma sinense ZZ0214-1</name>
    <dbReference type="NCBI Taxonomy" id="1077348"/>
    <lineage>
        <taxon>Eukaryota</taxon>
        <taxon>Fungi</taxon>
        <taxon>Dikarya</taxon>
        <taxon>Basidiomycota</taxon>
        <taxon>Agaricomycotina</taxon>
        <taxon>Agaricomycetes</taxon>
        <taxon>Polyporales</taxon>
        <taxon>Polyporaceae</taxon>
        <taxon>Ganoderma</taxon>
    </lineage>
</organism>
<evidence type="ECO:0000256" key="5">
    <source>
        <dbReference type="ARBA" id="ARBA00022833"/>
    </source>
</evidence>
<dbReference type="GO" id="GO:0008270">
    <property type="term" value="F:zinc ion binding"/>
    <property type="evidence" value="ECO:0007669"/>
    <property type="project" value="UniProtKB-KW"/>
</dbReference>
<keyword evidence="9" id="KW-1185">Reference proteome</keyword>
<sequence>MLIVGTTVLYLARLARNRVLGVARILRVLFHVERYVPVFRATNVVSKFSAVVIAVRLTCLLCASDEVKSSIVDLVMQRTLADLDHESESLDELTITIPSCRHVFTVETLDGHCELVQYYHRDGPNGKWLGLEAPPPGFRQPPTCPTCRSAITTPRYGRVFKRADLDILENNVAFHMSKSLKAVQAKMDAISNTTMDRTVKELAAEIKTAPLKISTKELKGLHRDQGVLLKSARSIPLILQHIDPLNNRLHGLPADEAKALKKVILALFTAYKDAALTSQTRSAHSHAWEASFAYLYQKEMDDIVANPVNAPRNPQEYAMRVARMKVGQPPPRADKRFLVEAFWTTINIRLSIAAFAGTWVDAVTSRTKYPPGNRRVWASYVVFVLRSCAADAEVALQITRESESFRQEASTVLLLMRIELEQFRFNVQMSKQTTAKMTAVGRAKLADTAKEKRVSAEQRIATVRARGEGRQGAKNWLHSDFVEPTFAILDDWKALERSLRNDTFYEPVSLEELTQIVKGLNFSHTGHFYKCPNGHIFVITECGGATQTSFCRDCGEPIGGTGHSLLSTNSRATELEDIARAQGSHRSPWSWGM</sequence>
<evidence type="ECO:0000256" key="2">
    <source>
        <dbReference type="ARBA" id="ARBA00022490"/>
    </source>
</evidence>
<dbReference type="GO" id="GO:0002376">
    <property type="term" value="P:immune system process"/>
    <property type="evidence" value="ECO:0007669"/>
    <property type="project" value="UniProtKB-KW"/>
</dbReference>
<evidence type="ECO:0000256" key="4">
    <source>
        <dbReference type="ARBA" id="ARBA00022771"/>
    </source>
</evidence>
<evidence type="ECO:0000256" key="1">
    <source>
        <dbReference type="ARBA" id="ARBA00004496"/>
    </source>
</evidence>
<dbReference type="Pfam" id="PF20173">
    <property type="entry name" value="ZnF_RZ-type"/>
    <property type="match status" value="1"/>
</dbReference>
<evidence type="ECO:0000256" key="3">
    <source>
        <dbReference type="ARBA" id="ARBA00022723"/>
    </source>
</evidence>
<evidence type="ECO:0000313" key="9">
    <source>
        <dbReference type="Proteomes" id="UP000230002"/>
    </source>
</evidence>
<comment type="subcellular location">
    <subcellularLocation>
        <location evidence="1">Cytoplasm</location>
    </subcellularLocation>
</comment>
<feature type="domain" description="RZ-type" evidence="7">
    <location>
        <begin position="508"/>
        <end position="581"/>
    </location>
</feature>
<protein>
    <recommendedName>
        <fullName evidence="7">RZ-type domain-containing protein</fullName>
    </recommendedName>
</protein>
<comment type="caution">
    <text evidence="8">The sequence shown here is derived from an EMBL/GenBank/DDBJ whole genome shotgun (WGS) entry which is preliminary data.</text>
</comment>
<keyword evidence="5" id="KW-0862">Zinc</keyword>
<evidence type="ECO:0000313" key="8">
    <source>
        <dbReference type="EMBL" id="PIL36256.1"/>
    </source>
</evidence>
<dbReference type="STRING" id="1077348.A0A2G8SR59"/>
<name>A0A2G8SR59_9APHY</name>
<keyword evidence="3" id="KW-0479">Metal-binding</keyword>
<keyword evidence="6" id="KW-0391">Immunity</keyword>
<evidence type="ECO:0000259" key="7">
    <source>
        <dbReference type="PROSITE" id="PS51981"/>
    </source>
</evidence>
<dbReference type="EMBL" id="AYKW01000002">
    <property type="protein sequence ID" value="PIL36256.1"/>
    <property type="molecule type" value="Genomic_DNA"/>
</dbReference>
<evidence type="ECO:0000256" key="6">
    <source>
        <dbReference type="ARBA" id="ARBA00022859"/>
    </source>
</evidence>
<gene>
    <name evidence="8" type="ORF">GSI_01918</name>
</gene>
<keyword evidence="4" id="KW-0863">Zinc-finger</keyword>
<dbReference type="InterPro" id="IPR046439">
    <property type="entry name" value="ZF_RZ_dom"/>
</dbReference>